<reference evidence="2" key="1">
    <citation type="submission" date="2013-11" db="EMBL/GenBank/DDBJ databases">
        <title>Draft genome sequence from a member of Zhouia, isolated tidal flat.</title>
        <authorList>
            <person name="Jin H."/>
            <person name="Jeon C.O."/>
        </authorList>
    </citation>
    <scope>NUCLEOTIDE SEQUENCE [LARGE SCALE GENOMIC DNA]</scope>
    <source>
        <strain evidence="2">AD3</strain>
    </source>
</reference>
<keyword evidence="2" id="KW-1185">Reference proteome</keyword>
<reference evidence="1 2" key="2">
    <citation type="journal article" date="2016" name="Genome Announc.">
        <title>Draft Genome Sequence of Zhouia amylolytica AD3, Isolated from Tidal Flat Sediment.</title>
        <authorList>
            <person name="Jia B."/>
            <person name="Jin H.M."/>
            <person name="Lee H.J."/>
            <person name="Jeon C.O."/>
        </authorList>
    </citation>
    <scope>NUCLEOTIDE SEQUENCE [LARGE SCALE GENOMIC DNA]</scope>
    <source>
        <strain evidence="1 2">AD3</strain>
    </source>
</reference>
<dbReference type="EMBL" id="AYXY01000026">
    <property type="protein sequence ID" value="ETN94222.1"/>
    <property type="molecule type" value="Genomic_DNA"/>
</dbReference>
<evidence type="ECO:0000313" key="2">
    <source>
        <dbReference type="Proteomes" id="UP000018850"/>
    </source>
</evidence>
<comment type="caution">
    <text evidence="1">The sequence shown here is derived from an EMBL/GenBank/DDBJ whole genome shotgun (WGS) entry which is preliminary data.</text>
</comment>
<protein>
    <submittedName>
        <fullName evidence="1">Uncharacterized protein</fullName>
    </submittedName>
</protein>
<sequence>MAFFGVLTEKMLLNKSIQLLIFLTDGLEISFEEKCIFAMNKLKT</sequence>
<name>W2ULM0_9FLAO</name>
<dbReference type="Proteomes" id="UP000018850">
    <property type="component" value="Unassembled WGS sequence"/>
</dbReference>
<dbReference type="AlphaFoldDB" id="W2ULM0"/>
<organism evidence="1 2">
    <name type="scientific">Zhouia amylolytica AD3</name>
    <dbReference type="NCBI Taxonomy" id="1286632"/>
    <lineage>
        <taxon>Bacteria</taxon>
        <taxon>Pseudomonadati</taxon>
        <taxon>Bacteroidota</taxon>
        <taxon>Flavobacteriia</taxon>
        <taxon>Flavobacteriales</taxon>
        <taxon>Flavobacteriaceae</taxon>
        <taxon>Zhouia</taxon>
    </lineage>
</organism>
<gene>
    <name evidence="1" type="ORF">P278_30260</name>
</gene>
<accession>W2ULM0</accession>
<proteinExistence type="predicted"/>
<evidence type="ECO:0000313" key="1">
    <source>
        <dbReference type="EMBL" id="ETN94222.1"/>
    </source>
</evidence>